<dbReference type="Pfam" id="PF03703">
    <property type="entry name" value="bPH_2"/>
    <property type="match status" value="1"/>
</dbReference>
<evidence type="ECO:0000313" key="4">
    <source>
        <dbReference type="Proteomes" id="UP000006622"/>
    </source>
</evidence>
<accession>F7XL88</accession>
<keyword evidence="4" id="KW-1185">Reference proteome</keyword>
<evidence type="ECO:0000259" key="2">
    <source>
        <dbReference type="Pfam" id="PF03703"/>
    </source>
</evidence>
<reference evidence="3 4" key="1">
    <citation type="submission" date="2010-07" db="EMBL/GenBank/DDBJ databases">
        <title>The complete genome of Methanosalsum zhilinae DSM 4017.</title>
        <authorList>
            <consortium name="US DOE Joint Genome Institute (JGI-PGF)"/>
            <person name="Lucas S."/>
            <person name="Copeland A."/>
            <person name="Lapidus A."/>
            <person name="Glavina del Rio T."/>
            <person name="Dalin E."/>
            <person name="Tice H."/>
            <person name="Bruce D."/>
            <person name="Goodwin L."/>
            <person name="Pitluck S."/>
            <person name="Kyrpides N."/>
            <person name="Mavromatis K."/>
            <person name="Ovchinnikova G."/>
            <person name="Daligault H."/>
            <person name="Detter J.C."/>
            <person name="Han C."/>
            <person name="Tapia R."/>
            <person name="Larimer F."/>
            <person name="Land M."/>
            <person name="Hauser L."/>
            <person name="Markowitz V."/>
            <person name="Cheng J.-F."/>
            <person name="Hugenholtz P."/>
            <person name="Woyke T."/>
            <person name="Wu D."/>
            <person name="Spring S."/>
            <person name="Schueler E."/>
            <person name="Brambilla E."/>
            <person name="Klenk H.-P."/>
            <person name="Eisen J.A."/>
        </authorList>
    </citation>
    <scope>NUCLEOTIDE SEQUENCE [LARGE SCALE GENOMIC DNA]</scope>
    <source>
        <strain evidence="4">DSM 4017 / NBRC 107636 / OCM 62 / WeN5</strain>
    </source>
</reference>
<dbReference type="AlphaFoldDB" id="F7XL88"/>
<feature type="domain" description="YdbS-like PH" evidence="2">
    <location>
        <begin position="75"/>
        <end position="148"/>
    </location>
</feature>
<feature type="transmembrane region" description="Helical" evidence="1">
    <location>
        <begin position="17"/>
        <end position="38"/>
    </location>
</feature>
<organism evidence="3 4">
    <name type="scientific">Methanosalsum zhilinae (strain DSM 4017 / NBRC 107636 / OCM 62 / WeN5)</name>
    <name type="common">Methanohalophilus zhilinae</name>
    <dbReference type="NCBI Taxonomy" id="679901"/>
    <lineage>
        <taxon>Archaea</taxon>
        <taxon>Methanobacteriati</taxon>
        <taxon>Methanobacteriota</taxon>
        <taxon>Stenosarchaea group</taxon>
        <taxon>Methanomicrobia</taxon>
        <taxon>Methanosarcinales</taxon>
        <taxon>Methanosarcinaceae</taxon>
        <taxon>Methanosalsum</taxon>
    </lineage>
</organism>
<keyword evidence="1" id="KW-0472">Membrane</keyword>
<dbReference type="InterPro" id="IPR005182">
    <property type="entry name" value="YdbS-like_PH"/>
</dbReference>
<name>F7XL88_METZD</name>
<protein>
    <submittedName>
        <fullName evidence="3">Membrane-flanked domain protein</fullName>
    </submittedName>
</protein>
<proteinExistence type="predicted"/>
<dbReference type="OrthoDB" id="301911at2157"/>
<sequence length="161" mass="18666">MLENEPAERIDSRALKVWFLSGILEGLILLLIPLLYMVLGEFLWDWPARWGWYGVAVVVIYTLWSSIVAPRLRIRFWRYEIREDEIDIQHGIFIIRRTLIPMIRVQHVDTEYGPIMKYFGLATLRISTAATDHRIPALSKEKASKLLGEISALAKVSDEDV</sequence>
<evidence type="ECO:0000256" key="1">
    <source>
        <dbReference type="SAM" id="Phobius"/>
    </source>
</evidence>
<dbReference type="PANTHER" id="PTHR34473">
    <property type="entry name" value="UPF0699 TRANSMEMBRANE PROTEIN YDBS"/>
    <property type="match status" value="1"/>
</dbReference>
<feature type="transmembrane region" description="Helical" evidence="1">
    <location>
        <begin position="50"/>
        <end position="69"/>
    </location>
</feature>
<dbReference type="EMBL" id="CP002101">
    <property type="protein sequence ID" value="AEH60745.1"/>
    <property type="molecule type" value="Genomic_DNA"/>
</dbReference>
<dbReference type="HOGENOM" id="CLU_104197_3_2_2"/>
<dbReference type="GeneID" id="10822504"/>
<evidence type="ECO:0000313" key="3">
    <source>
        <dbReference type="EMBL" id="AEH60745.1"/>
    </source>
</evidence>
<gene>
    <name evidence="3" type="ordered locus">Mzhil_0883</name>
</gene>
<dbReference type="KEGG" id="mzh:Mzhil_0883"/>
<keyword evidence="1" id="KW-1133">Transmembrane helix</keyword>
<dbReference type="PANTHER" id="PTHR34473:SF2">
    <property type="entry name" value="UPF0699 TRANSMEMBRANE PROTEIN YDBT"/>
    <property type="match status" value="1"/>
</dbReference>
<dbReference type="RefSeq" id="WP_013898184.1">
    <property type="nucleotide sequence ID" value="NC_015676.1"/>
</dbReference>
<dbReference type="STRING" id="679901.Mzhil_0883"/>
<keyword evidence="1" id="KW-0812">Transmembrane</keyword>
<dbReference type="Proteomes" id="UP000006622">
    <property type="component" value="Chromosome"/>
</dbReference>